<dbReference type="Proteomes" id="UP000597444">
    <property type="component" value="Unassembled WGS sequence"/>
</dbReference>
<dbReference type="EMBL" id="BNJK01000001">
    <property type="protein sequence ID" value="GHO93602.1"/>
    <property type="molecule type" value="Genomic_DNA"/>
</dbReference>
<protein>
    <submittedName>
        <fullName evidence="2">Uncharacterized protein</fullName>
    </submittedName>
</protein>
<reference evidence="2" key="1">
    <citation type="submission" date="2020-10" db="EMBL/GenBank/DDBJ databases">
        <title>Taxonomic study of unclassified bacteria belonging to the class Ktedonobacteria.</title>
        <authorList>
            <person name="Yabe S."/>
            <person name="Wang C.M."/>
            <person name="Zheng Y."/>
            <person name="Sakai Y."/>
            <person name="Cavaletti L."/>
            <person name="Monciardini P."/>
            <person name="Donadio S."/>
        </authorList>
    </citation>
    <scope>NUCLEOTIDE SEQUENCE</scope>
    <source>
        <strain evidence="2">ID150040</strain>
    </source>
</reference>
<evidence type="ECO:0000313" key="2">
    <source>
        <dbReference type="EMBL" id="GHO93602.1"/>
    </source>
</evidence>
<evidence type="ECO:0000313" key="3">
    <source>
        <dbReference type="Proteomes" id="UP000597444"/>
    </source>
</evidence>
<comment type="caution">
    <text evidence="2">The sequence shown here is derived from an EMBL/GenBank/DDBJ whole genome shotgun (WGS) entry which is preliminary data.</text>
</comment>
<accession>A0A8J3N3Y4</accession>
<feature type="region of interest" description="Disordered" evidence="1">
    <location>
        <begin position="1"/>
        <end position="20"/>
    </location>
</feature>
<name>A0A8J3N3Y4_9CHLR</name>
<evidence type="ECO:0000256" key="1">
    <source>
        <dbReference type="SAM" id="MobiDB-lite"/>
    </source>
</evidence>
<proteinExistence type="predicted"/>
<organism evidence="2 3">
    <name type="scientific">Reticulibacter mediterranei</name>
    <dbReference type="NCBI Taxonomy" id="2778369"/>
    <lineage>
        <taxon>Bacteria</taxon>
        <taxon>Bacillati</taxon>
        <taxon>Chloroflexota</taxon>
        <taxon>Ktedonobacteria</taxon>
        <taxon>Ktedonobacterales</taxon>
        <taxon>Reticulibacteraceae</taxon>
        <taxon>Reticulibacter</taxon>
    </lineage>
</organism>
<gene>
    <name evidence="2" type="ORF">KSF_036500</name>
</gene>
<keyword evidence="3" id="KW-1185">Reference proteome</keyword>
<sequence>MPIIRQRAQEAGTASDVTERATRGARALLPGEIFGQSVPQPSTLWLELAIAYRSTLNDDGDALIPTPGMEEIIPDLLALAGCEPEVRWPILRERRAALVSQPRTPLEQSLIRLLASAGTIVEAQHSSLSIRITSLFQEMPDHEIQLWQPASGAWIKSGSVEVAVLTTPECEITAVELRLSQSMWRLPSVIGKPLIAQFQAQHRHQQRRRRQY</sequence>
<dbReference type="AlphaFoldDB" id="A0A8J3N3Y4"/>